<evidence type="ECO:0000313" key="13">
    <source>
        <dbReference type="EMBL" id="MFC3980997.1"/>
    </source>
</evidence>
<accession>A0ABV8EX93</accession>
<dbReference type="EMBL" id="JBHSBC010000012">
    <property type="protein sequence ID" value="MFC3980997.1"/>
    <property type="molecule type" value="Genomic_DNA"/>
</dbReference>
<keyword evidence="9" id="KW-0411">Iron-sulfur</keyword>
<dbReference type="SUPFAM" id="SSF51395">
    <property type="entry name" value="FMN-linked oxidoreductases"/>
    <property type="match status" value="1"/>
</dbReference>
<dbReference type="Proteomes" id="UP001595698">
    <property type="component" value="Unassembled WGS sequence"/>
</dbReference>
<keyword evidence="6" id="KW-0479">Metal-binding</keyword>
<dbReference type="RefSeq" id="WP_386189889.1">
    <property type="nucleotide sequence ID" value="NZ_JBHSBC010000012.1"/>
</dbReference>
<comment type="caution">
    <text evidence="13">The sequence shown here is derived from an EMBL/GenBank/DDBJ whole genome shotgun (WGS) entry which is preliminary data.</text>
</comment>
<evidence type="ECO:0000256" key="8">
    <source>
        <dbReference type="ARBA" id="ARBA00023004"/>
    </source>
</evidence>
<dbReference type="InterPro" id="IPR001155">
    <property type="entry name" value="OxRdtase_FMN_N"/>
</dbReference>
<dbReference type="PANTHER" id="PTHR42917:SF2">
    <property type="entry name" value="2,4-DIENOYL-COA REDUCTASE [(2E)-ENOYL-COA-PRODUCING]"/>
    <property type="match status" value="1"/>
</dbReference>
<evidence type="ECO:0000256" key="4">
    <source>
        <dbReference type="ARBA" id="ARBA00022630"/>
    </source>
</evidence>
<name>A0ABV8EX93_9ACTN</name>
<keyword evidence="8" id="KW-0408">Iron</keyword>
<dbReference type="PANTHER" id="PTHR42917">
    <property type="entry name" value="2,4-DIENOYL-COA REDUCTASE"/>
    <property type="match status" value="1"/>
</dbReference>
<dbReference type="InterPro" id="IPR036188">
    <property type="entry name" value="FAD/NAD-bd_sf"/>
</dbReference>
<feature type="region of interest" description="Disordered" evidence="10">
    <location>
        <begin position="671"/>
        <end position="692"/>
    </location>
</feature>
<keyword evidence="7" id="KW-0560">Oxidoreductase</keyword>
<evidence type="ECO:0000256" key="9">
    <source>
        <dbReference type="ARBA" id="ARBA00023014"/>
    </source>
</evidence>
<reference evidence="14" key="1">
    <citation type="journal article" date="2019" name="Int. J. Syst. Evol. Microbiol.">
        <title>The Global Catalogue of Microorganisms (GCM) 10K type strain sequencing project: providing services to taxonomists for standard genome sequencing and annotation.</title>
        <authorList>
            <consortium name="The Broad Institute Genomics Platform"/>
            <consortium name="The Broad Institute Genome Sequencing Center for Infectious Disease"/>
            <person name="Wu L."/>
            <person name="Ma J."/>
        </authorList>
    </citation>
    <scope>NUCLEOTIDE SEQUENCE [LARGE SCALE GENOMIC DNA]</scope>
    <source>
        <strain evidence="14">TBRC 7912</strain>
    </source>
</reference>
<comment type="cofactor">
    <cofactor evidence="2">
        <name>[4Fe-4S] cluster</name>
        <dbReference type="ChEBI" id="CHEBI:49883"/>
    </cofactor>
</comment>
<gene>
    <name evidence="13" type="ORF">ACFOYY_12745</name>
</gene>
<evidence type="ECO:0000256" key="5">
    <source>
        <dbReference type="ARBA" id="ARBA00022643"/>
    </source>
</evidence>
<evidence type="ECO:0000256" key="1">
    <source>
        <dbReference type="ARBA" id="ARBA00001917"/>
    </source>
</evidence>
<dbReference type="Pfam" id="PF07992">
    <property type="entry name" value="Pyr_redox_2"/>
    <property type="match status" value="1"/>
</dbReference>
<dbReference type="InterPro" id="IPR013785">
    <property type="entry name" value="Aldolase_TIM"/>
</dbReference>
<evidence type="ECO:0000259" key="12">
    <source>
        <dbReference type="Pfam" id="PF07992"/>
    </source>
</evidence>
<dbReference type="SUPFAM" id="SSF51905">
    <property type="entry name" value="FAD/NAD(P)-binding domain"/>
    <property type="match status" value="1"/>
</dbReference>
<comment type="cofactor">
    <cofactor evidence="1">
        <name>FMN</name>
        <dbReference type="ChEBI" id="CHEBI:58210"/>
    </cofactor>
</comment>
<dbReference type="PRINTS" id="PR00368">
    <property type="entry name" value="FADPNR"/>
</dbReference>
<comment type="similarity">
    <text evidence="3">In the N-terminal section; belongs to the NADH:flavin oxidoreductase/NADH oxidase family.</text>
</comment>
<evidence type="ECO:0000256" key="2">
    <source>
        <dbReference type="ARBA" id="ARBA00001966"/>
    </source>
</evidence>
<evidence type="ECO:0000256" key="7">
    <source>
        <dbReference type="ARBA" id="ARBA00023002"/>
    </source>
</evidence>
<proteinExistence type="inferred from homology"/>
<dbReference type="Gene3D" id="3.50.50.60">
    <property type="entry name" value="FAD/NAD(P)-binding domain"/>
    <property type="match status" value="1"/>
</dbReference>
<protein>
    <submittedName>
        <fullName evidence="13">FAD-dependent oxidoreductase</fullName>
    </submittedName>
</protein>
<keyword evidence="14" id="KW-1185">Reference proteome</keyword>
<sequence>MTDLRHVLSPGRIGRLELPHRVVMGAMHLGFEARDDDGAALAAFYAERARGGAGLMVTGGAAVSAEGAGGPGYGVLGDAAFHARLRRVTRRVHREGGLIALQLFHAGRYARPAPSGPPPVAPSAVHSRFSGREPYAMTPQRVRGTVEDFARGAALARDLGFDAVEVMGSEGYLVDQFLSPLTNLRDDEWGGDAVRRGRFGAEVTRAVRTAVGEDFPVVVRFTGIDLMDGGTPQEDVLAFARALAAAGADALNVGVGWHESPVPSVQAVVPPGVWTPFAVRVKEVVGDLPVIAGNRVNRLETAEAILAGTPIDLVSMARPFLADAGLVSAARRGRPVNVCLACNQACVDHSLTEREVSCMVNPRAGRESVPRWSVRPVRPRTVAVVGGGPAGLQAARRAALAGHRVELYEAAEALGGQFRMARQVPGKADYGGTIAYFAAELARLGVRVHLGRAIGAADLGLLRSHDGVIVASGTRPRRVDVPGADLPNVLTYPEAFARHAREGLEGRVAIVGGGGVAADLAHLLSRGHGPLGEDERFLRRHGLAAGPVPVTARTEVTLVQRGARTAGRTGRSTRWAVLAELREQGVRVLRETACLRITPAGVWIAGPDGAERLVEAETVVVAAGQVTDRAVPALAGDAGVWHRLAGGARDAEGLDAVRAFAEGFAAAAEFDERGPGALEPAGPGNRGGTVNG</sequence>
<organism evidence="13 14">
    <name type="scientific">Streptosporangium jomthongense</name>
    <dbReference type="NCBI Taxonomy" id="1193683"/>
    <lineage>
        <taxon>Bacteria</taxon>
        <taxon>Bacillati</taxon>
        <taxon>Actinomycetota</taxon>
        <taxon>Actinomycetes</taxon>
        <taxon>Streptosporangiales</taxon>
        <taxon>Streptosporangiaceae</taxon>
        <taxon>Streptosporangium</taxon>
    </lineage>
</organism>
<evidence type="ECO:0000259" key="11">
    <source>
        <dbReference type="Pfam" id="PF00724"/>
    </source>
</evidence>
<evidence type="ECO:0000256" key="6">
    <source>
        <dbReference type="ARBA" id="ARBA00022723"/>
    </source>
</evidence>
<dbReference type="Gene3D" id="3.40.50.720">
    <property type="entry name" value="NAD(P)-binding Rossmann-like Domain"/>
    <property type="match status" value="1"/>
</dbReference>
<dbReference type="InterPro" id="IPR023753">
    <property type="entry name" value="FAD/NAD-binding_dom"/>
</dbReference>
<keyword evidence="5" id="KW-0288">FMN</keyword>
<feature type="domain" description="FAD/NAD(P)-binding" evidence="12">
    <location>
        <begin position="381"/>
        <end position="630"/>
    </location>
</feature>
<feature type="domain" description="NADH:flavin oxidoreductase/NADH oxidase N-terminal" evidence="11">
    <location>
        <begin position="9"/>
        <end position="336"/>
    </location>
</feature>
<dbReference type="InterPro" id="IPR051793">
    <property type="entry name" value="NADH:flavin_oxidoreductase"/>
</dbReference>
<dbReference type="Gene3D" id="3.20.20.70">
    <property type="entry name" value="Aldolase class I"/>
    <property type="match status" value="1"/>
</dbReference>
<evidence type="ECO:0000313" key="14">
    <source>
        <dbReference type="Proteomes" id="UP001595698"/>
    </source>
</evidence>
<evidence type="ECO:0000256" key="3">
    <source>
        <dbReference type="ARBA" id="ARBA00011048"/>
    </source>
</evidence>
<keyword evidence="4" id="KW-0285">Flavoprotein</keyword>
<dbReference type="Pfam" id="PF00724">
    <property type="entry name" value="Oxidored_FMN"/>
    <property type="match status" value="1"/>
</dbReference>
<evidence type="ECO:0000256" key="10">
    <source>
        <dbReference type="SAM" id="MobiDB-lite"/>
    </source>
</evidence>